<gene>
    <name evidence="10" type="ORF">MCOR_31764</name>
</gene>
<dbReference type="GO" id="GO:0001508">
    <property type="term" value="P:action potential"/>
    <property type="evidence" value="ECO:0007669"/>
    <property type="project" value="TreeGrafter"/>
</dbReference>
<keyword evidence="5" id="KW-0406">Ion transport</keyword>
<evidence type="ECO:0000313" key="11">
    <source>
        <dbReference type="Proteomes" id="UP000507470"/>
    </source>
</evidence>
<dbReference type="GO" id="GO:0005249">
    <property type="term" value="F:voltage-gated potassium channel activity"/>
    <property type="evidence" value="ECO:0007669"/>
    <property type="project" value="InterPro"/>
</dbReference>
<protein>
    <submittedName>
        <fullName evidence="10">KCNC1</fullName>
    </submittedName>
</protein>
<reference evidence="10 11" key="1">
    <citation type="submission" date="2020-06" db="EMBL/GenBank/DDBJ databases">
        <authorList>
            <person name="Li R."/>
            <person name="Bekaert M."/>
        </authorList>
    </citation>
    <scope>NUCLEOTIDE SEQUENCE [LARGE SCALE GENOMIC DNA]</scope>
    <source>
        <strain evidence="11">wild</strain>
    </source>
</reference>
<feature type="domain" description="BTB" evidence="9">
    <location>
        <begin position="3"/>
        <end position="101"/>
    </location>
</feature>
<name>A0A6J8CQF5_MYTCO</name>
<dbReference type="AlphaFoldDB" id="A0A6J8CQF5"/>
<dbReference type="PRINTS" id="PR00169">
    <property type="entry name" value="KCHANNEL"/>
</dbReference>
<dbReference type="PANTHER" id="PTHR11537">
    <property type="entry name" value="VOLTAGE-GATED POTASSIUM CHANNEL"/>
    <property type="match status" value="1"/>
</dbReference>
<dbReference type="InterPro" id="IPR003131">
    <property type="entry name" value="T1-type_BTB"/>
</dbReference>
<evidence type="ECO:0000256" key="4">
    <source>
        <dbReference type="ARBA" id="ARBA00022989"/>
    </source>
</evidence>
<comment type="subcellular location">
    <subcellularLocation>
        <location evidence="1">Membrane</location>
        <topology evidence="1">Multi-pass membrane protein</topology>
    </subcellularLocation>
</comment>
<dbReference type="InterPro" id="IPR027359">
    <property type="entry name" value="Volt_channel_dom_sf"/>
</dbReference>
<dbReference type="EMBL" id="CACVKT020005675">
    <property type="protein sequence ID" value="CAC5397314.1"/>
    <property type="molecule type" value="Genomic_DNA"/>
</dbReference>
<proteinExistence type="predicted"/>
<dbReference type="SUPFAM" id="SSF54695">
    <property type="entry name" value="POZ domain"/>
    <property type="match status" value="1"/>
</dbReference>
<dbReference type="Proteomes" id="UP000507470">
    <property type="component" value="Unassembled WGS sequence"/>
</dbReference>
<keyword evidence="11" id="KW-1185">Reference proteome</keyword>
<keyword evidence="4 8" id="KW-1133">Transmembrane helix</keyword>
<evidence type="ECO:0000256" key="1">
    <source>
        <dbReference type="ARBA" id="ARBA00004141"/>
    </source>
</evidence>
<dbReference type="InterPro" id="IPR003974">
    <property type="entry name" value="K_chnl_volt-dep_Kv3"/>
</dbReference>
<evidence type="ECO:0000313" key="10">
    <source>
        <dbReference type="EMBL" id="CAC5397314.1"/>
    </source>
</evidence>
<evidence type="ECO:0000256" key="6">
    <source>
        <dbReference type="ARBA" id="ARBA00023136"/>
    </source>
</evidence>
<evidence type="ECO:0000256" key="8">
    <source>
        <dbReference type="SAM" id="Phobius"/>
    </source>
</evidence>
<dbReference type="PANTHER" id="PTHR11537:SF254">
    <property type="entry name" value="POTASSIUM VOLTAGE-GATED CHANNEL PROTEIN SHAB"/>
    <property type="match status" value="1"/>
</dbReference>
<keyword evidence="6 8" id="KW-0472">Membrane</keyword>
<feature type="transmembrane region" description="Helical" evidence="8">
    <location>
        <begin position="155"/>
        <end position="176"/>
    </location>
</feature>
<dbReference type="PRINTS" id="PR01498">
    <property type="entry name" value="SHAWCHANNEL"/>
</dbReference>
<evidence type="ECO:0000256" key="7">
    <source>
        <dbReference type="ARBA" id="ARBA00023303"/>
    </source>
</evidence>
<sequence>MDNLLEINIGGTTFLVEKSILKKYPETRLGLLNFQSEEYYVERGFFYFNRNPELFNIILDFYRNDTVHLSSSVCSALVQAELEFWRIPFQNVAECCRSKFLNSDNELETYRKIHYPFGTDNNHPNDVDKNIYTQCGLQRVWLLCNEPLSSRAAKAYSIVYLLIVLLSVVMTFLFTVHEVREKAFDLDTLINKSKSAIGLVAFNVNSSKEVLFLTTRMPKWWYQIDRALMGYFTGEFIVRFIACPSKQTFAKCWLNILDVVLNMSMWTRFGIELNHEKNVNDI</sequence>
<organism evidence="10 11">
    <name type="scientific">Mytilus coruscus</name>
    <name type="common">Sea mussel</name>
    <dbReference type="NCBI Taxonomy" id="42192"/>
    <lineage>
        <taxon>Eukaryota</taxon>
        <taxon>Metazoa</taxon>
        <taxon>Spiralia</taxon>
        <taxon>Lophotrochozoa</taxon>
        <taxon>Mollusca</taxon>
        <taxon>Bivalvia</taxon>
        <taxon>Autobranchia</taxon>
        <taxon>Pteriomorphia</taxon>
        <taxon>Mytilida</taxon>
        <taxon>Mytiloidea</taxon>
        <taxon>Mytilidae</taxon>
        <taxon>Mytilinae</taxon>
        <taxon>Mytilus</taxon>
    </lineage>
</organism>
<dbReference type="OrthoDB" id="6153977at2759"/>
<evidence type="ECO:0000256" key="5">
    <source>
        <dbReference type="ARBA" id="ARBA00023065"/>
    </source>
</evidence>
<evidence type="ECO:0000259" key="9">
    <source>
        <dbReference type="SMART" id="SM00225"/>
    </source>
</evidence>
<dbReference type="InterPro" id="IPR028325">
    <property type="entry name" value="VG_K_chnl"/>
</dbReference>
<dbReference type="InterPro" id="IPR011333">
    <property type="entry name" value="SKP1/BTB/POZ_sf"/>
</dbReference>
<dbReference type="SUPFAM" id="SSF81324">
    <property type="entry name" value="Voltage-gated potassium channels"/>
    <property type="match status" value="1"/>
</dbReference>
<dbReference type="InterPro" id="IPR000210">
    <property type="entry name" value="BTB/POZ_dom"/>
</dbReference>
<dbReference type="Gene3D" id="1.20.120.350">
    <property type="entry name" value="Voltage-gated potassium channels. Chain C"/>
    <property type="match status" value="1"/>
</dbReference>
<dbReference type="GO" id="GO:0008076">
    <property type="term" value="C:voltage-gated potassium channel complex"/>
    <property type="evidence" value="ECO:0007669"/>
    <property type="project" value="InterPro"/>
</dbReference>
<dbReference type="CDD" id="cd18317">
    <property type="entry name" value="BTB_POZ_Kv"/>
    <property type="match status" value="1"/>
</dbReference>
<keyword evidence="7" id="KW-0407">Ion channel</keyword>
<dbReference type="GO" id="GO:0051260">
    <property type="term" value="P:protein homooligomerization"/>
    <property type="evidence" value="ECO:0007669"/>
    <property type="project" value="InterPro"/>
</dbReference>
<dbReference type="Gene3D" id="3.30.710.10">
    <property type="entry name" value="Potassium Channel Kv1.1, Chain A"/>
    <property type="match status" value="1"/>
</dbReference>
<keyword evidence="3 8" id="KW-0812">Transmembrane</keyword>
<dbReference type="SMART" id="SM00225">
    <property type="entry name" value="BTB"/>
    <property type="match status" value="1"/>
</dbReference>
<dbReference type="Pfam" id="PF02214">
    <property type="entry name" value="BTB_2"/>
    <property type="match status" value="1"/>
</dbReference>
<evidence type="ECO:0000256" key="3">
    <source>
        <dbReference type="ARBA" id="ARBA00022692"/>
    </source>
</evidence>
<accession>A0A6J8CQF5</accession>
<keyword evidence="2" id="KW-0813">Transport</keyword>
<evidence type="ECO:0000256" key="2">
    <source>
        <dbReference type="ARBA" id="ARBA00022448"/>
    </source>
</evidence>